<organism evidence="1 2">
    <name type="scientific">Glaciecola petra</name>
    <dbReference type="NCBI Taxonomy" id="3075602"/>
    <lineage>
        <taxon>Bacteria</taxon>
        <taxon>Pseudomonadati</taxon>
        <taxon>Pseudomonadota</taxon>
        <taxon>Gammaproteobacteria</taxon>
        <taxon>Alteromonadales</taxon>
        <taxon>Alteromonadaceae</taxon>
        <taxon>Glaciecola</taxon>
    </lineage>
</organism>
<dbReference type="RefSeq" id="WP_311368332.1">
    <property type="nucleotide sequence ID" value="NZ_JAVRHX010000002.1"/>
</dbReference>
<evidence type="ECO:0000313" key="1">
    <source>
        <dbReference type="EMBL" id="MDT0594808.1"/>
    </source>
</evidence>
<sequence>MKKWWLVVFISAAVLLVYIVMTVYSNESSDLTVNSSNIDPLAGQSEIEKTSQDFIPTTDKPDLDVELNKSNNLLAQDNIDNTAKCKDAFEQLQGQIFDKINSTSLLEERLPLFLLTGLNELVSNSLVTSPDDRPWNSPAKKLQLELLKEASEDGESPLYTQLYIEACATSDVPEFCKDEDLTAAAENSSDNISVWLSLINFYRNQGDFEKIEEIIEKASSSVRLDNLQSEYYQEVFDTALTLTGSPKYSAYLMLNYTGNRLYGLNVLKKYCNEKGGESCFKIGQVLQKYSSRNEAKKAGIELQIDYFRETLNVTDFSSEKEALKQIEEKVASNFNDLNIPFNDEMAYFLADNLSILDESEYFQTIKQKAESIITDNPSLCTW</sequence>
<dbReference type="EMBL" id="JAVRHX010000002">
    <property type="protein sequence ID" value="MDT0594808.1"/>
    <property type="molecule type" value="Genomic_DNA"/>
</dbReference>
<reference evidence="1 2" key="1">
    <citation type="submission" date="2023-09" db="EMBL/GenBank/DDBJ databases">
        <authorList>
            <person name="Rey-Velasco X."/>
        </authorList>
    </citation>
    <scope>NUCLEOTIDE SEQUENCE [LARGE SCALE GENOMIC DNA]</scope>
    <source>
        <strain evidence="1 2">P117</strain>
    </source>
</reference>
<keyword evidence="2" id="KW-1185">Reference proteome</keyword>
<proteinExistence type="predicted"/>
<accession>A0ABU2ZQA6</accession>
<name>A0ABU2ZQA6_9ALTE</name>
<evidence type="ECO:0000313" key="2">
    <source>
        <dbReference type="Proteomes" id="UP001253545"/>
    </source>
</evidence>
<dbReference type="Proteomes" id="UP001253545">
    <property type="component" value="Unassembled WGS sequence"/>
</dbReference>
<comment type="caution">
    <text evidence="1">The sequence shown here is derived from an EMBL/GenBank/DDBJ whole genome shotgun (WGS) entry which is preliminary data.</text>
</comment>
<protein>
    <submittedName>
        <fullName evidence="1">Uncharacterized protein</fullName>
    </submittedName>
</protein>
<gene>
    <name evidence="1" type="ORF">RM552_08155</name>
</gene>